<feature type="short sequence motif" description="HXTX 1" evidence="2">
    <location>
        <begin position="46"/>
        <end position="49"/>
    </location>
</feature>
<evidence type="ECO:0000256" key="1">
    <source>
        <dbReference type="ARBA" id="ARBA00022801"/>
    </source>
</evidence>
<reference evidence="3" key="1">
    <citation type="journal article" date="2021" name="PeerJ">
        <title>Extensive microbial diversity within the chicken gut microbiome revealed by metagenomics and culture.</title>
        <authorList>
            <person name="Gilroy R."/>
            <person name="Ravi A."/>
            <person name="Getino M."/>
            <person name="Pursley I."/>
            <person name="Horton D.L."/>
            <person name="Alikhan N.F."/>
            <person name="Baker D."/>
            <person name="Gharbi K."/>
            <person name="Hall N."/>
            <person name="Watson M."/>
            <person name="Adriaenssens E.M."/>
            <person name="Foster-Nyarko E."/>
            <person name="Jarju S."/>
            <person name="Secka A."/>
            <person name="Antonio M."/>
            <person name="Oren A."/>
            <person name="Chaudhuri R.R."/>
            <person name="La Ragione R."/>
            <person name="Hildebrand F."/>
            <person name="Pallen M.J."/>
        </authorList>
    </citation>
    <scope>NUCLEOTIDE SEQUENCE</scope>
    <source>
        <strain evidence="3">ChiBcolR8-3208</strain>
    </source>
</reference>
<dbReference type="GO" id="GO:0004113">
    <property type="term" value="F:2',3'-cyclic-nucleotide 3'-phosphodiesterase activity"/>
    <property type="evidence" value="ECO:0007669"/>
    <property type="project" value="InterPro"/>
</dbReference>
<comment type="similarity">
    <text evidence="2">Belongs to the 2H phosphoesterase superfamily. ThpR family.</text>
</comment>
<reference evidence="3" key="2">
    <citation type="submission" date="2021-04" db="EMBL/GenBank/DDBJ databases">
        <authorList>
            <person name="Gilroy R."/>
        </authorList>
    </citation>
    <scope>NUCLEOTIDE SEQUENCE</scope>
    <source>
        <strain evidence="3">ChiBcolR8-3208</strain>
    </source>
</reference>
<proteinExistence type="inferred from homology"/>
<dbReference type="Pfam" id="PF13563">
    <property type="entry name" value="2_5_RNA_ligase2"/>
    <property type="match status" value="1"/>
</dbReference>
<dbReference type="GO" id="GO:0008664">
    <property type="term" value="F:RNA 2',3'-cyclic 3'-phosphodiesterase activity"/>
    <property type="evidence" value="ECO:0007669"/>
    <property type="project" value="UniProtKB-EC"/>
</dbReference>
<feature type="active site" description="Proton donor" evidence="2">
    <location>
        <position position="46"/>
    </location>
</feature>
<dbReference type="InterPro" id="IPR009097">
    <property type="entry name" value="Cyclic_Pdiesterase"/>
</dbReference>
<comment type="catalytic activity">
    <reaction evidence="2">
        <text>a 3'-end 2',3'-cyclophospho-ribonucleotide-RNA + H2O = a 3'-end 2'-phospho-ribonucleotide-RNA + H(+)</text>
        <dbReference type="Rhea" id="RHEA:11828"/>
        <dbReference type="Rhea" id="RHEA-COMP:10464"/>
        <dbReference type="Rhea" id="RHEA-COMP:17353"/>
        <dbReference type="ChEBI" id="CHEBI:15377"/>
        <dbReference type="ChEBI" id="CHEBI:15378"/>
        <dbReference type="ChEBI" id="CHEBI:83064"/>
        <dbReference type="ChEBI" id="CHEBI:173113"/>
        <dbReference type="EC" id="3.1.4.58"/>
    </reaction>
</comment>
<dbReference type="PANTHER" id="PTHR35561">
    <property type="entry name" value="RNA 2',3'-CYCLIC PHOSPHODIESTERASE"/>
    <property type="match status" value="1"/>
</dbReference>
<gene>
    <name evidence="3" type="primary">thpR</name>
    <name evidence="3" type="ORF">H9942_01790</name>
</gene>
<dbReference type="Proteomes" id="UP000824214">
    <property type="component" value="Unassembled WGS sequence"/>
</dbReference>
<feature type="active site" description="Proton acceptor" evidence="2">
    <location>
        <position position="128"/>
    </location>
</feature>
<protein>
    <recommendedName>
        <fullName evidence="2">RNA 2',3'-cyclic phosphodiesterase</fullName>
        <shortName evidence="2">RNA 2',3'-CPDase</shortName>
        <ecNumber evidence="2">3.1.4.58</ecNumber>
    </recommendedName>
</protein>
<dbReference type="EMBL" id="DWXZ01000028">
    <property type="protein sequence ID" value="HJB36784.1"/>
    <property type="molecule type" value="Genomic_DNA"/>
</dbReference>
<dbReference type="Gene3D" id="3.90.1140.10">
    <property type="entry name" value="Cyclic phosphodiesterase"/>
    <property type="match status" value="1"/>
</dbReference>
<evidence type="ECO:0000313" key="3">
    <source>
        <dbReference type="EMBL" id="HJB36784.1"/>
    </source>
</evidence>
<accession>A0A9D2RYM1</accession>
<organism evidence="3 4">
    <name type="scientific">Candidatus Acutalibacter ornithocaccae</name>
    <dbReference type="NCBI Taxonomy" id="2838416"/>
    <lineage>
        <taxon>Bacteria</taxon>
        <taxon>Bacillati</taxon>
        <taxon>Bacillota</taxon>
        <taxon>Clostridia</taxon>
        <taxon>Eubacteriales</taxon>
        <taxon>Acutalibacteraceae</taxon>
        <taxon>Acutalibacter</taxon>
    </lineage>
</organism>
<comment type="function">
    <text evidence="2">Hydrolyzes RNA 2',3'-cyclic phosphodiester to an RNA 2'-phosphomonoester.</text>
</comment>
<evidence type="ECO:0000313" key="4">
    <source>
        <dbReference type="Proteomes" id="UP000824214"/>
    </source>
</evidence>
<dbReference type="HAMAP" id="MF_01940">
    <property type="entry name" value="RNA_CPDase"/>
    <property type="match status" value="1"/>
</dbReference>
<sequence length="183" mass="19701">MGPGAAVRLFFALGFSPATRQAIAQVQQRLRRAAPTARCPAEGNLHLTLAFLGEVPPARLEDATAALEALSPRRLALRLSQIGQFPQEGGLWWLGPEPCPELSALREELTSQLERRGLWYQPGEFRPHVTLARKVSFPGEAPGVEALLPQPLAAPCGRVSLVRSQLTAAGALYEEVAGKNPPV</sequence>
<dbReference type="SUPFAM" id="SSF55144">
    <property type="entry name" value="LigT-like"/>
    <property type="match status" value="1"/>
</dbReference>
<dbReference type="NCBIfam" id="TIGR02258">
    <property type="entry name" value="2_5_ligase"/>
    <property type="match status" value="1"/>
</dbReference>
<comment type="caution">
    <text evidence="3">The sequence shown here is derived from an EMBL/GenBank/DDBJ whole genome shotgun (WGS) entry which is preliminary data.</text>
</comment>
<dbReference type="InterPro" id="IPR004175">
    <property type="entry name" value="RNA_CPDase"/>
</dbReference>
<feature type="short sequence motif" description="HXTX 2" evidence="2">
    <location>
        <begin position="128"/>
        <end position="131"/>
    </location>
</feature>
<evidence type="ECO:0000256" key="2">
    <source>
        <dbReference type="HAMAP-Rule" id="MF_01940"/>
    </source>
</evidence>
<keyword evidence="1 2" id="KW-0378">Hydrolase</keyword>
<name>A0A9D2RYM1_9FIRM</name>
<dbReference type="AlphaFoldDB" id="A0A9D2RYM1"/>
<dbReference type="EC" id="3.1.4.58" evidence="2"/>
<dbReference type="PANTHER" id="PTHR35561:SF1">
    <property type="entry name" value="RNA 2',3'-CYCLIC PHOSPHODIESTERASE"/>
    <property type="match status" value="1"/>
</dbReference>